<proteinExistence type="predicted"/>
<name>A0A9X3J1V5_9BACT</name>
<sequence length="113" mass="12472">MPTENCCVTAGELRTIYFESGAEPIQTVYEVPAGKVFVLTSWTLVNEGGLPVIGRLRRTQDRVAFNRVSEPGHLFSHLTYPQGIAFGPGEQLVVETPINGGQHYFHGYEHDAP</sequence>
<accession>A0A9X3J1V5</accession>
<dbReference type="Proteomes" id="UP001150924">
    <property type="component" value="Unassembled WGS sequence"/>
</dbReference>
<protein>
    <submittedName>
        <fullName evidence="1">Uncharacterized protein</fullName>
    </submittedName>
</protein>
<dbReference type="AlphaFoldDB" id="A0A9X3J1V5"/>
<comment type="caution">
    <text evidence="1">The sequence shown here is derived from an EMBL/GenBank/DDBJ whole genome shotgun (WGS) entry which is preliminary data.</text>
</comment>
<dbReference type="RefSeq" id="WP_267775392.1">
    <property type="nucleotide sequence ID" value="NZ_JAPNKE010000002.1"/>
</dbReference>
<gene>
    <name evidence="1" type="ORF">OV079_42225</name>
</gene>
<dbReference type="EMBL" id="JAPNKE010000002">
    <property type="protein sequence ID" value="MCY1012056.1"/>
    <property type="molecule type" value="Genomic_DNA"/>
</dbReference>
<reference evidence="1" key="1">
    <citation type="submission" date="2022-11" db="EMBL/GenBank/DDBJ databases">
        <title>Minimal conservation of predation-associated metabolite biosynthetic gene clusters underscores biosynthetic potential of Myxococcota including descriptions for ten novel species: Archangium lansinium sp. nov., Myxococcus landrumus sp. nov., Nannocystis bai.</title>
        <authorList>
            <person name="Ahearne A."/>
            <person name="Stevens C."/>
            <person name="Phillips K."/>
        </authorList>
    </citation>
    <scope>NUCLEOTIDE SEQUENCE</scope>
    <source>
        <strain evidence="1">Na p29</strain>
    </source>
</reference>
<evidence type="ECO:0000313" key="1">
    <source>
        <dbReference type="EMBL" id="MCY1012056.1"/>
    </source>
</evidence>
<keyword evidence="2" id="KW-1185">Reference proteome</keyword>
<organism evidence="1 2">
    <name type="scientific">Nannocystis pusilla</name>
    <dbReference type="NCBI Taxonomy" id="889268"/>
    <lineage>
        <taxon>Bacteria</taxon>
        <taxon>Pseudomonadati</taxon>
        <taxon>Myxococcota</taxon>
        <taxon>Polyangia</taxon>
        <taxon>Nannocystales</taxon>
        <taxon>Nannocystaceae</taxon>
        <taxon>Nannocystis</taxon>
    </lineage>
</organism>
<evidence type="ECO:0000313" key="2">
    <source>
        <dbReference type="Proteomes" id="UP001150924"/>
    </source>
</evidence>